<dbReference type="RefSeq" id="WP_345271081.1">
    <property type="nucleotide sequence ID" value="NZ_BAABHB010000017.1"/>
</dbReference>
<evidence type="ECO:0000313" key="2">
    <source>
        <dbReference type="Proteomes" id="UP001500936"/>
    </source>
</evidence>
<gene>
    <name evidence="1" type="ORF">GCM10023187_52960</name>
</gene>
<organism evidence="1 2">
    <name type="scientific">Nibrella viscosa</name>
    <dbReference type="NCBI Taxonomy" id="1084524"/>
    <lineage>
        <taxon>Bacteria</taxon>
        <taxon>Pseudomonadati</taxon>
        <taxon>Bacteroidota</taxon>
        <taxon>Cytophagia</taxon>
        <taxon>Cytophagales</taxon>
        <taxon>Spirosomataceae</taxon>
        <taxon>Nibrella</taxon>
    </lineage>
</organism>
<reference evidence="2" key="1">
    <citation type="journal article" date="2019" name="Int. J. Syst. Evol. Microbiol.">
        <title>The Global Catalogue of Microorganisms (GCM) 10K type strain sequencing project: providing services to taxonomists for standard genome sequencing and annotation.</title>
        <authorList>
            <consortium name="The Broad Institute Genomics Platform"/>
            <consortium name="The Broad Institute Genome Sequencing Center for Infectious Disease"/>
            <person name="Wu L."/>
            <person name="Ma J."/>
        </authorList>
    </citation>
    <scope>NUCLEOTIDE SEQUENCE [LARGE SCALE GENOMIC DNA]</scope>
    <source>
        <strain evidence="2">JCM 17925</strain>
    </source>
</reference>
<comment type="caution">
    <text evidence="1">The sequence shown here is derived from an EMBL/GenBank/DDBJ whole genome shotgun (WGS) entry which is preliminary data.</text>
</comment>
<evidence type="ECO:0000313" key="1">
    <source>
        <dbReference type="EMBL" id="GAA4418991.1"/>
    </source>
</evidence>
<proteinExistence type="predicted"/>
<keyword evidence="2" id="KW-1185">Reference proteome</keyword>
<accession>A0ABP8KYR9</accession>
<sequence length="174" mass="19989">MKTLLLCLALLAVYPKAETRTTSRAELLNDEELYANVGWCVWHEGVRLYDDNEQKLTGTPGQLRPIEDLRADFLRHQRHNADAYGRIEGAGTEKLRRVINMIPQRTEAERQLWANFEWVAYHERKAGEMRGHLNAGNFAAIRYVYGATQGHNPNAKNLLAAISNDRLRYLVENL</sequence>
<dbReference type="EMBL" id="BAABHB010000017">
    <property type="protein sequence ID" value="GAA4418991.1"/>
    <property type="molecule type" value="Genomic_DNA"/>
</dbReference>
<evidence type="ECO:0008006" key="3">
    <source>
        <dbReference type="Google" id="ProtNLM"/>
    </source>
</evidence>
<name>A0ABP8KYR9_9BACT</name>
<dbReference type="Proteomes" id="UP001500936">
    <property type="component" value="Unassembled WGS sequence"/>
</dbReference>
<protein>
    <recommendedName>
        <fullName evidence="3">Lysozyme inhibitor LprI N-terminal domain-containing protein</fullName>
    </recommendedName>
</protein>